<dbReference type="InterPro" id="IPR050779">
    <property type="entry name" value="Transglutaminase"/>
</dbReference>
<evidence type="ECO:0000313" key="10">
    <source>
        <dbReference type="Ensembl" id="ENSDCDP00010041685.1"/>
    </source>
</evidence>
<dbReference type="SUPFAM" id="SSF54001">
    <property type="entry name" value="Cysteine proteinases"/>
    <property type="match status" value="1"/>
</dbReference>
<evidence type="ECO:0000256" key="4">
    <source>
        <dbReference type="ARBA" id="ARBA00022723"/>
    </source>
</evidence>
<evidence type="ECO:0000256" key="8">
    <source>
        <dbReference type="SAM" id="Phobius"/>
    </source>
</evidence>
<comment type="cofactor">
    <cofactor evidence="1">
        <name>Ca(2+)</name>
        <dbReference type="ChEBI" id="CHEBI:29108"/>
    </cofactor>
</comment>
<feature type="domain" description="Transglutaminase-like" evidence="9">
    <location>
        <begin position="302"/>
        <end position="395"/>
    </location>
</feature>
<evidence type="ECO:0000259" key="9">
    <source>
        <dbReference type="SMART" id="SM00460"/>
    </source>
</evidence>
<dbReference type="InterPro" id="IPR036985">
    <property type="entry name" value="Transglutaminase-like_sf"/>
</dbReference>
<reference evidence="10" key="3">
    <citation type="submission" date="2025-09" db="UniProtKB">
        <authorList>
            <consortium name="Ensembl"/>
        </authorList>
    </citation>
    <scope>IDENTIFICATION</scope>
</reference>
<dbReference type="SUPFAM" id="SSF81296">
    <property type="entry name" value="E set domains"/>
    <property type="match status" value="1"/>
</dbReference>
<gene>
    <name evidence="10" type="primary">LOC114766796</name>
</gene>
<dbReference type="Pfam" id="PF00868">
    <property type="entry name" value="Transglut_N"/>
    <property type="match status" value="1"/>
</dbReference>
<evidence type="ECO:0000256" key="5">
    <source>
        <dbReference type="ARBA" id="ARBA00022837"/>
    </source>
</evidence>
<evidence type="ECO:0000256" key="6">
    <source>
        <dbReference type="ARBA" id="ARBA00023315"/>
    </source>
</evidence>
<dbReference type="GO" id="GO:0003810">
    <property type="term" value="F:protein-glutamine gamma-glutamyltransferase activity"/>
    <property type="evidence" value="ECO:0007669"/>
    <property type="project" value="UniProtKB-EC"/>
</dbReference>
<dbReference type="GO" id="GO:0046872">
    <property type="term" value="F:metal ion binding"/>
    <property type="evidence" value="ECO:0007669"/>
    <property type="project" value="UniProtKB-KW"/>
</dbReference>
<keyword evidence="8" id="KW-0812">Transmembrane</keyword>
<keyword evidence="8" id="KW-0472">Membrane</keyword>
<dbReference type="Gene3D" id="2.60.40.10">
    <property type="entry name" value="Immunoglobulins"/>
    <property type="match status" value="1"/>
</dbReference>
<dbReference type="InterPro" id="IPR002931">
    <property type="entry name" value="Transglutaminase-like"/>
</dbReference>
<dbReference type="GO" id="GO:0072378">
    <property type="term" value="P:blood coagulation, fibrin clot formation"/>
    <property type="evidence" value="ECO:0007669"/>
    <property type="project" value="TreeGrafter"/>
</dbReference>
<dbReference type="InterPro" id="IPR038765">
    <property type="entry name" value="Papain-like_cys_pep_sf"/>
</dbReference>
<dbReference type="PANTHER" id="PTHR11590">
    <property type="entry name" value="PROTEIN-GLUTAMINE GAMMA-GLUTAMYLTRANSFERASE"/>
    <property type="match status" value="1"/>
</dbReference>
<dbReference type="InterPro" id="IPR013783">
    <property type="entry name" value="Ig-like_fold"/>
</dbReference>
<reference evidence="10 11" key="1">
    <citation type="submission" date="2020-06" db="EMBL/GenBank/DDBJ databases">
        <authorList>
            <consortium name="Wellcome Sanger Institute Data Sharing"/>
        </authorList>
    </citation>
    <scope>NUCLEOTIDE SEQUENCE [LARGE SCALE GENOMIC DNA]</scope>
</reference>
<evidence type="ECO:0000256" key="7">
    <source>
        <dbReference type="ARBA" id="ARBA00024222"/>
    </source>
</evidence>
<dbReference type="AlphaFoldDB" id="A0AAY4D7Z8"/>
<proteinExistence type="inferred from homology"/>
<dbReference type="SMART" id="SM00460">
    <property type="entry name" value="TGc"/>
    <property type="match status" value="1"/>
</dbReference>
<comment type="similarity">
    <text evidence="2">Belongs to the transglutaminase superfamily. Transglutaminase family.</text>
</comment>
<keyword evidence="4" id="KW-0479">Metal-binding</keyword>
<dbReference type="InterPro" id="IPR001102">
    <property type="entry name" value="Transglutaminase_N"/>
</dbReference>
<dbReference type="PROSITE" id="PS00547">
    <property type="entry name" value="TRANSGLUTAMINASES"/>
    <property type="match status" value="1"/>
</dbReference>
<dbReference type="PANTHER" id="PTHR11590:SF42">
    <property type="entry name" value="COAGULATION FACTOR XIII A CHAIN"/>
    <property type="match status" value="1"/>
</dbReference>
<dbReference type="FunFam" id="3.90.260.10:FF:000001">
    <property type="entry name" value="Protein-glutamine gamma-glutamyltransferase 2"/>
    <property type="match status" value="1"/>
</dbReference>
<dbReference type="Gene3D" id="3.90.260.10">
    <property type="entry name" value="Transglutaminase-like"/>
    <property type="match status" value="1"/>
</dbReference>
<sequence>MRRASFYGRLNRPIPCSDNVESTLAEFEPFGTSPPGTLEDMAPPTLTVVSVDMRLNANKTAHRTNSYINDNLIVRRGQEFIMAITFNRSYDQSVDEVVLEFLIGSEPYTTDTLIPIVLKSSVPSSWNWRIIGQQGLTTVLGITPSPKCIVGKFSSYLTVVTPIGKYRSKRNPDLDIYILFNAWNPGDDVFLNDESQRTEYVLNDQGIIFNGQVNNITSRPWNYGQFKRGVLDACLFVMNRSQMLLKDRQNVIKVVRRASAMINSNDDQGVIIGNWSNDYSMGTSPTSWTGSTEILLKYANTGLSVGYGQCWVFAGVFNTFMRCLGIPARVITCFNSAHDTVGEWITEIVVDERGTRDTAISNDSVWNFHCWNEAMMKRPDLPPGFNGWQVVDSTPQETSDDIFQCGPASVQAVKNGLVYYPFDSPFVFDEVNSDLYYMQRDRYGNMTILYMSTTYVGQLIITKTIGQSTYDDVTLTYKYPEGKLDYIPHVYEVKCLLFTVQLSLLRGEWRQWTQRVGKIKHQGSSGHNFIRSHRIVTTRTLLKVQIFYNILFFFLYKVIFLSLIPRPAMILYSEVVTPWRLLGHKVIIDIFFCSWCWKFDCHKCVRTGFVYFDIIGGLEYLL</sequence>
<keyword evidence="11" id="KW-1185">Reference proteome</keyword>
<dbReference type="GO" id="GO:0007399">
    <property type="term" value="P:nervous system development"/>
    <property type="evidence" value="ECO:0007669"/>
    <property type="project" value="UniProtKB-ARBA"/>
</dbReference>
<dbReference type="Pfam" id="PF01841">
    <property type="entry name" value="Transglut_core"/>
    <property type="match status" value="1"/>
</dbReference>
<dbReference type="InterPro" id="IPR014756">
    <property type="entry name" value="Ig_E-set"/>
</dbReference>
<evidence type="ECO:0000256" key="1">
    <source>
        <dbReference type="ARBA" id="ARBA00001913"/>
    </source>
</evidence>
<name>A0AAY4D7Z8_9TELE</name>
<keyword evidence="3" id="KW-0808">Transferase</keyword>
<dbReference type="Ensembl" id="ENSDCDT00010051670.1">
    <property type="protein sequence ID" value="ENSDCDP00010041685.1"/>
    <property type="gene ID" value="ENSDCDG00010026319.1"/>
</dbReference>
<feature type="transmembrane region" description="Helical" evidence="8">
    <location>
        <begin position="546"/>
        <end position="564"/>
    </location>
</feature>
<dbReference type="EC" id="2.3.2.13" evidence="7"/>
<evidence type="ECO:0000313" key="11">
    <source>
        <dbReference type="Proteomes" id="UP000694580"/>
    </source>
</evidence>
<protein>
    <recommendedName>
        <fullName evidence="7">protein-glutamine gamma-glutamyltransferase</fullName>
        <ecNumber evidence="7">2.3.2.13</ecNumber>
    </recommendedName>
</protein>
<dbReference type="Proteomes" id="UP000694580">
    <property type="component" value="Chromosome 2"/>
</dbReference>
<dbReference type="InterPro" id="IPR013808">
    <property type="entry name" value="Transglutaminase_AS"/>
</dbReference>
<keyword evidence="8" id="KW-1133">Transmembrane helix</keyword>
<reference evidence="10" key="2">
    <citation type="submission" date="2025-08" db="UniProtKB">
        <authorList>
            <consortium name="Ensembl"/>
        </authorList>
    </citation>
    <scope>IDENTIFICATION</scope>
</reference>
<keyword evidence="5" id="KW-0106">Calcium</keyword>
<dbReference type="GeneTree" id="ENSGT01050000244939"/>
<keyword evidence="6" id="KW-0012">Acyltransferase</keyword>
<accession>A0AAY4D7Z8</accession>
<evidence type="ECO:0000256" key="2">
    <source>
        <dbReference type="ARBA" id="ARBA00005968"/>
    </source>
</evidence>
<evidence type="ECO:0000256" key="3">
    <source>
        <dbReference type="ARBA" id="ARBA00022679"/>
    </source>
</evidence>
<organism evidence="10 11">
    <name type="scientific">Denticeps clupeoides</name>
    <name type="common">denticle herring</name>
    <dbReference type="NCBI Taxonomy" id="299321"/>
    <lineage>
        <taxon>Eukaryota</taxon>
        <taxon>Metazoa</taxon>
        <taxon>Chordata</taxon>
        <taxon>Craniata</taxon>
        <taxon>Vertebrata</taxon>
        <taxon>Euteleostomi</taxon>
        <taxon>Actinopterygii</taxon>
        <taxon>Neopterygii</taxon>
        <taxon>Teleostei</taxon>
        <taxon>Clupei</taxon>
        <taxon>Clupeiformes</taxon>
        <taxon>Denticipitoidei</taxon>
        <taxon>Denticipitidae</taxon>
        <taxon>Denticeps</taxon>
    </lineage>
</organism>